<dbReference type="AlphaFoldDB" id="K2AET3"/>
<organism evidence="1">
    <name type="scientific">uncultured bacterium</name>
    <name type="common">gcode 4</name>
    <dbReference type="NCBI Taxonomy" id="1234023"/>
    <lineage>
        <taxon>Bacteria</taxon>
        <taxon>environmental samples</taxon>
    </lineage>
</organism>
<protein>
    <recommendedName>
        <fullName evidence="2">CSD domain-containing protein</fullName>
    </recommendedName>
</protein>
<dbReference type="EMBL" id="AMFJ01021622">
    <property type="protein sequence ID" value="EKD66545.1"/>
    <property type="molecule type" value="Genomic_DNA"/>
</dbReference>
<sequence length="507" mass="59229">MVNNKIWDIDIDKGKWNSEINPENMMPWEMRPNTTLWEFSVTLFNRDENLAKARVNEVRDSLRADNLSKQIKEWVRDINPENMMPWELMDVEHAYELMSSVASSIDNFIILSEKSSEEIKKLFEEKENWSLEQKILILSIINNPKTTPEDLDYYFFKADEWTDIEFLLAKAIISHPNQTQVLFNKAYGISIQKWGNVFDLFEEADKERANRRILNGILIPLDTNSENISIDLEDIANVVWLYASEDYVPTADDKCWVSGKSFLLTLSKWSWRKAVVVYLKDKSWNIITRNFIVLLKTDDKKETKESTEKMNETMQGSILKILYGSGVWSIRWDNGKNYYFNFTDINDKGRDEDRAGIFNELLVDTKVEFKLKANKNIKGDLDGNYFEPVLWGYIERGFVATDIVVKEEKEKMENIMQGTVSKIEYEKGMGVIKWSNGKNYFLHFSGMEGKAEAFSELLVDCKVEFILTPTRGKAMDSDKMRHWSDLNKAFWMNLESDLMANNIVIKD</sequence>
<dbReference type="Gene3D" id="2.40.50.140">
    <property type="entry name" value="Nucleic acid-binding proteins"/>
    <property type="match status" value="1"/>
</dbReference>
<proteinExistence type="predicted"/>
<evidence type="ECO:0008006" key="2">
    <source>
        <dbReference type="Google" id="ProtNLM"/>
    </source>
</evidence>
<reference evidence="1" key="1">
    <citation type="journal article" date="2012" name="Science">
        <title>Fermentation, hydrogen, and sulfur metabolism in multiple uncultivated bacterial phyla.</title>
        <authorList>
            <person name="Wrighton K.C."/>
            <person name="Thomas B.C."/>
            <person name="Sharon I."/>
            <person name="Miller C.S."/>
            <person name="Castelle C.J."/>
            <person name="VerBerkmoes N.C."/>
            <person name="Wilkins M.J."/>
            <person name="Hettich R.L."/>
            <person name="Lipton M.S."/>
            <person name="Williams K.H."/>
            <person name="Long P.E."/>
            <person name="Banfield J.F."/>
        </authorList>
    </citation>
    <scope>NUCLEOTIDE SEQUENCE [LARGE SCALE GENOMIC DNA]</scope>
</reference>
<gene>
    <name evidence="1" type="ORF">ACD_49C00036G0008</name>
</gene>
<dbReference type="InterPro" id="IPR012340">
    <property type="entry name" value="NA-bd_OB-fold"/>
</dbReference>
<accession>K2AET3</accession>
<evidence type="ECO:0000313" key="1">
    <source>
        <dbReference type="EMBL" id="EKD66545.1"/>
    </source>
</evidence>
<name>K2AET3_9BACT</name>
<comment type="caution">
    <text evidence="1">The sequence shown here is derived from an EMBL/GenBank/DDBJ whole genome shotgun (WGS) entry which is preliminary data.</text>
</comment>